<feature type="domain" description="NAD(P)-binding" evidence="1">
    <location>
        <begin position="10"/>
        <end position="299"/>
    </location>
</feature>
<dbReference type="Gene3D" id="3.90.25.10">
    <property type="entry name" value="UDP-galactose 4-epimerase, domain 1"/>
    <property type="match status" value="1"/>
</dbReference>
<dbReference type="AlphaFoldDB" id="A0A6J4VUT9"/>
<dbReference type="EC" id="4.2.1.47" evidence="2"/>
<evidence type="ECO:0000259" key="1">
    <source>
        <dbReference type="Pfam" id="PF16363"/>
    </source>
</evidence>
<dbReference type="Gene3D" id="3.40.50.720">
    <property type="entry name" value="NAD(P)-binding Rossmann-like Domain"/>
    <property type="match status" value="1"/>
</dbReference>
<dbReference type="EMBL" id="CADCWP010000366">
    <property type="protein sequence ID" value="CAA9588732.1"/>
    <property type="molecule type" value="Genomic_DNA"/>
</dbReference>
<dbReference type="Pfam" id="PF16363">
    <property type="entry name" value="GDP_Man_Dehyd"/>
    <property type="match status" value="1"/>
</dbReference>
<keyword evidence="2" id="KW-0456">Lyase</keyword>
<accession>A0A6J4VUT9</accession>
<evidence type="ECO:0000313" key="2">
    <source>
        <dbReference type="EMBL" id="CAA9588732.1"/>
    </source>
</evidence>
<gene>
    <name evidence="2" type="ORF">AVDCRST_MAG86-4417</name>
</gene>
<sequence>MPEGEPIRVLITGAGGFVGPYLARHLTDLGAKVWGGGLSEDTAENYRAMTLDVTDAAQVARVMQEVRPGEVYHLAGVTRPASGDTAAFYAVNLHGTLNVLEAAQETGAAVLVVGSAYVYGAQTGTLTERAELKPVNHYGASKAAADLAGLPYALAGNRVVRVRPFNHVGPGQSPDFLLPTLVQQLARIEVGALEPVIKLGNLDSVRDFTDVRDIVRAYPKLLREGKNGDVYNLASGRGVSVRELAEMVLARARREIRLQTEPARVRATDIPELVGDAGHAREAVGWTPEIPLETTLDEMLTFERAKYV</sequence>
<protein>
    <submittedName>
        <fullName evidence="2">GDP-mannose 4,6-dehydratase</fullName>
        <ecNumber evidence="2">4.2.1.47</ecNumber>
    </submittedName>
</protein>
<dbReference type="InterPro" id="IPR036291">
    <property type="entry name" value="NAD(P)-bd_dom_sf"/>
</dbReference>
<dbReference type="GO" id="GO:0008446">
    <property type="term" value="F:GDP-mannose 4,6-dehydratase activity"/>
    <property type="evidence" value="ECO:0007669"/>
    <property type="project" value="UniProtKB-EC"/>
</dbReference>
<dbReference type="SUPFAM" id="SSF51735">
    <property type="entry name" value="NAD(P)-binding Rossmann-fold domains"/>
    <property type="match status" value="1"/>
</dbReference>
<proteinExistence type="predicted"/>
<reference evidence="2" key="1">
    <citation type="submission" date="2020-02" db="EMBL/GenBank/DDBJ databases">
        <authorList>
            <person name="Meier V. D."/>
        </authorList>
    </citation>
    <scope>NUCLEOTIDE SEQUENCE</scope>
    <source>
        <strain evidence="2">AVDCRST_MAG86</strain>
    </source>
</reference>
<name>A0A6J4VUT9_9DEIN</name>
<dbReference type="InterPro" id="IPR016040">
    <property type="entry name" value="NAD(P)-bd_dom"/>
</dbReference>
<organism evidence="2">
    <name type="scientific">uncultured Truepera sp</name>
    <dbReference type="NCBI Taxonomy" id="543023"/>
    <lineage>
        <taxon>Bacteria</taxon>
        <taxon>Thermotogati</taxon>
        <taxon>Deinococcota</taxon>
        <taxon>Deinococci</taxon>
        <taxon>Trueperales</taxon>
        <taxon>Trueperaceae</taxon>
        <taxon>Truepera</taxon>
        <taxon>environmental samples</taxon>
    </lineage>
</organism>
<dbReference type="PANTHER" id="PTHR43000">
    <property type="entry name" value="DTDP-D-GLUCOSE 4,6-DEHYDRATASE-RELATED"/>
    <property type="match status" value="1"/>
</dbReference>